<dbReference type="PANTHER" id="PTHR24321:SF8">
    <property type="entry name" value="ESTRADIOL 17-BETA-DEHYDROGENASE 8-RELATED"/>
    <property type="match status" value="1"/>
</dbReference>
<proteinExistence type="inferred from homology"/>
<dbReference type="Proteomes" id="UP001597229">
    <property type="component" value="Unassembled WGS sequence"/>
</dbReference>
<protein>
    <submittedName>
        <fullName evidence="3">SDR family NAD(P)-dependent oxidoreductase</fullName>
        <ecNumber evidence="3">1.1.1.-</ecNumber>
    </submittedName>
</protein>
<comment type="caution">
    <text evidence="3">The sequence shown here is derived from an EMBL/GenBank/DDBJ whole genome shotgun (WGS) entry which is preliminary data.</text>
</comment>
<dbReference type="PRINTS" id="PR00081">
    <property type="entry name" value="GDHRDH"/>
</dbReference>
<evidence type="ECO:0000256" key="2">
    <source>
        <dbReference type="ARBA" id="ARBA00023002"/>
    </source>
</evidence>
<dbReference type="EMBL" id="JBHTLX010000007">
    <property type="protein sequence ID" value="MFD1247200.1"/>
    <property type="molecule type" value="Genomic_DNA"/>
</dbReference>
<evidence type="ECO:0000313" key="3">
    <source>
        <dbReference type="EMBL" id="MFD1247200.1"/>
    </source>
</evidence>
<reference evidence="4" key="1">
    <citation type="journal article" date="2019" name="Int. J. Syst. Evol. Microbiol.">
        <title>The Global Catalogue of Microorganisms (GCM) 10K type strain sequencing project: providing services to taxonomists for standard genome sequencing and annotation.</title>
        <authorList>
            <consortium name="The Broad Institute Genomics Platform"/>
            <consortium name="The Broad Institute Genome Sequencing Center for Infectious Disease"/>
            <person name="Wu L."/>
            <person name="Ma J."/>
        </authorList>
    </citation>
    <scope>NUCLEOTIDE SEQUENCE [LARGE SCALE GENOMIC DNA]</scope>
    <source>
        <strain evidence="4">CCUG 52478</strain>
    </source>
</reference>
<dbReference type="GO" id="GO:0016491">
    <property type="term" value="F:oxidoreductase activity"/>
    <property type="evidence" value="ECO:0007669"/>
    <property type="project" value="UniProtKB-KW"/>
</dbReference>
<gene>
    <name evidence="3" type="ORF">ACFQ3F_05315</name>
</gene>
<dbReference type="Gene3D" id="3.40.50.720">
    <property type="entry name" value="NAD(P)-binding Rossmann-like Domain"/>
    <property type="match status" value="1"/>
</dbReference>
<evidence type="ECO:0000256" key="1">
    <source>
        <dbReference type="ARBA" id="ARBA00006484"/>
    </source>
</evidence>
<dbReference type="CDD" id="cd05233">
    <property type="entry name" value="SDR_c"/>
    <property type="match status" value="1"/>
</dbReference>
<evidence type="ECO:0000313" key="4">
    <source>
        <dbReference type="Proteomes" id="UP001597229"/>
    </source>
</evidence>
<keyword evidence="4" id="KW-1185">Reference proteome</keyword>
<keyword evidence="2 3" id="KW-0560">Oxidoreductase</keyword>
<dbReference type="Pfam" id="PF13561">
    <property type="entry name" value="adh_short_C2"/>
    <property type="match status" value="1"/>
</dbReference>
<sequence>MRTIDLDGKRAIVVGGATGIGRASAYALAEAGAEVVTLSRRAEAPAFTGSREVADRISHRALDVARREDVVRVLQEIGDDGGIDVAVLSAAVIEPAAVETCDDDLWRRHMDVNVDGIFTCARSSIRQMTERGGGKVVVIGSVSGMVGNPGFAAYCASKGLWVNLVRQMALDCAPRGINVNSVLPGFTSTELADLYDDQTKATIAAAVPVRRWATPQEIADAVLFLASPMADYVHGVNLPVDGGYLAAGPI</sequence>
<dbReference type="InterPro" id="IPR002347">
    <property type="entry name" value="SDR_fam"/>
</dbReference>
<name>A0ABW3VXC2_9ACTN</name>
<accession>A0ABW3VXC2</accession>
<dbReference type="EC" id="1.1.1.-" evidence="3"/>
<dbReference type="InterPro" id="IPR036291">
    <property type="entry name" value="NAD(P)-bd_dom_sf"/>
</dbReference>
<dbReference type="RefSeq" id="WP_367920442.1">
    <property type="nucleotide sequence ID" value="NZ_BAABAC010000032.1"/>
</dbReference>
<dbReference type="SUPFAM" id="SSF51735">
    <property type="entry name" value="NAD(P)-binding Rossmann-fold domains"/>
    <property type="match status" value="1"/>
</dbReference>
<organism evidence="3 4">
    <name type="scientific">Nocardioides ginsengisoli</name>
    <dbReference type="NCBI Taxonomy" id="363868"/>
    <lineage>
        <taxon>Bacteria</taxon>
        <taxon>Bacillati</taxon>
        <taxon>Actinomycetota</taxon>
        <taxon>Actinomycetes</taxon>
        <taxon>Propionibacteriales</taxon>
        <taxon>Nocardioidaceae</taxon>
        <taxon>Nocardioides</taxon>
    </lineage>
</organism>
<comment type="similarity">
    <text evidence="1">Belongs to the short-chain dehydrogenases/reductases (SDR) family.</text>
</comment>
<dbReference type="PANTHER" id="PTHR24321">
    <property type="entry name" value="DEHYDROGENASES, SHORT CHAIN"/>
    <property type="match status" value="1"/>
</dbReference>